<dbReference type="GO" id="GO:0004519">
    <property type="term" value="F:endonuclease activity"/>
    <property type="evidence" value="ECO:0007669"/>
    <property type="project" value="UniProtKB-KW"/>
</dbReference>
<comment type="caution">
    <text evidence="2">The sequence shown here is derived from an EMBL/GenBank/DDBJ whole genome shotgun (WGS) entry which is preliminary data.</text>
</comment>
<dbReference type="Gene3D" id="1.10.30.50">
    <property type="match status" value="1"/>
</dbReference>
<accession>A0A7X6SUP0</accession>
<dbReference type="Proteomes" id="UP000557899">
    <property type="component" value="Unassembled WGS sequence"/>
</dbReference>
<dbReference type="InterPro" id="IPR003615">
    <property type="entry name" value="HNH_nuc"/>
</dbReference>
<dbReference type="AlphaFoldDB" id="A0A7X6SUP0"/>
<keyword evidence="2" id="KW-0540">Nuclease</keyword>
<sequence length="178" mass="19622">MPGQPAATTPDLLRSILNGFLSLQIRDARGRILHLGRSSRLLNRAQEKALLTRWNHRCATPGCPCTRWLEFHHIVAWAAGGGTDLENLIPLCSTHHAMVSNGELVIVPDEVDPSLLRFRFPGGESYTSVDNGPAMLDLAMGQHADSYSHGPVPKGDEELLDVWEHQDTFDDITPVQTP</sequence>
<organism evidence="2 3">
    <name type="scientific">Corynebacterium humireducens</name>
    <dbReference type="NCBI Taxonomy" id="1223514"/>
    <lineage>
        <taxon>Bacteria</taxon>
        <taxon>Bacillati</taxon>
        <taxon>Actinomycetota</taxon>
        <taxon>Actinomycetes</taxon>
        <taxon>Mycobacteriales</taxon>
        <taxon>Corynebacteriaceae</taxon>
        <taxon>Corynebacterium</taxon>
    </lineage>
</organism>
<keyword evidence="2" id="KW-0255">Endonuclease</keyword>
<dbReference type="InterPro" id="IPR002711">
    <property type="entry name" value="HNH"/>
</dbReference>
<protein>
    <submittedName>
        <fullName evidence="2">HNH endonuclease</fullName>
    </submittedName>
</protein>
<keyword evidence="2" id="KW-0378">Hydrolase</keyword>
<proteinExistence type="predicted"/>
<feature type="domain" description="HNH nuclease" evidence="1">
    <location>
        <begin position="45"/>
        <end position="97"/>
    </location>
</feature>
<reference evidence="2 3" key="1">
    <citation type="journal article" date="2020" name="Biotechnol. Biofuels">
        <title>New insights from the biogas microbiome by comprehensive genome-resolved metagenomics of nearly 1600 species originating from multiple anaerobic digesters.</title>
        <authorList>
            <person name="Campanaro S."/>
            <person name="Treu L."/>
            <person name="Rodriguez-R L.M."/>
            <person name="Kovalovszki A."/>
            <person name="Ziels R.M."/>
            <person name="Maus I."/>
            <person name="Zhu X."/>
            <person name="Kougias P.G."/>
            <person name="Basile A."/>
            <person name="Luo G."/>
            <person name="Schluter A."/>
            <person name="Konstantinidis K.T."/>
            <person name="Angelidaki I."/>
        </authorList>
    </citation>
    <scope>NUCLEOTIDE SEQUENCE [LARGE SCALE GENOMIC DNA]</scope>
    <source>
        <strain evidence="2">AS15tlH2ME_198</strain>
    </source>
</reference>
<dbReference type="SMART" id="SM00507">
    <property type="entry name" value="HNHc"/>
    <property type="match status" value="1"/>
</dbReference>
<dbReference type="GO" id="GO:0003676">
    <property type="term" value="F:nucleic acid binding"/>
    <property type="evidence" value="ECO:0007669"/>
    <property type="project" value="InterPro"/>
</dbReference>
<dbReference type="EMBL" id="JAAZHI010000075">
    <property type="protein sequence ID" value="NLA55323.1"/>
    <property type="molecule type" value="Genomic_DNA"/>
</dbReference>
<name>A0A7X6SUP0_9CORY</name>
<dbReference type="GO" id="GO:0008270">
    <property type="term" value="F:zinc ion binding"/>
    <property type="evidence" value="ECO:0007669"/>
    <property type="project" value="InterPro"/>
</dbReference>
<dbReference type="CDD" id="cd00085">
    <property type="entry name" value="HNHc"/>
    <property type="match status" value="1"/>
</dbReference>
<evidence type="ECO:0000313" key="3">
    <source>
        <dbReference type="Proteomes" id="UP000557899"/>
    </source>
</evidence>
<evidence type="ECO:0000313" key="2">
    <source>
        <dbReference type="EMBL" id="NLA55323.1"/>
    </source>
</evidence>
<gene>
    <name evidence="2" type="ORF">GX859_03335</name>
</gene>
<dbReference type="Pfam" id="PF01844">
    <property type="entry name" value="HNH"/>
    <property type="match status" value="1"/>
</dbReference>
<evidence type="ECO:0000259" key="1">
    <source>
        <dbReference type="SMART" id="SM00507"/>
    </source>
</evidence>